<reference evidence="1" key="1">
    <citation type="submission" date="2013-05" db="EMBL/GenBank/DDBJ databases">
        <authorList>
            <person name="Yim A.K.Y."/>
            <person name="Chan T.F."/>
            <person name="Ji K.M."/>
            <person name="Liu X.Y."/>
            <person name="Zhou J.W."/>
            <person name="Li R.Q."/>
            <person name="Yang K.Y."/>
            <person name="Li J."/>
            <person name="Li M."/>
            <person name="Law P.T.W."/>
            <person name="Wu Y.L."/>
            <person name="Cai Z.L."/>
            <person name="Qin H."/>
            <person name="Bao Y."/>
            <person name="Leung R.K.K."/>
            <person name="Ng P.K.S."/>
            <person name="Zou J."/>
            <person name="Zhong X.J."/>
            <person name="Ran P.X."/>
            <person name="Zhong N.S."/>
            <person name="Liu Z.G."/>
            <person name="Tsui S.K.W."/>
        </authorList>
    </citation>
    <scope>NUCLEOTIDE SEQUENCE</scope>
    <source>
        <strain evidence="1">Derf</strain>
        <tissue evidence="1">Whole organism</tissue>
    </source>
</reference>
<comment type="caution">
    <text evidence="1">The sequence shown here is derived from an EMBL/GenBank/DDBJ whole genome shotgun (WGS) entry which is preliminary data.</text>
</comment>
<name>A0A922HNR3_DERFA</name>
<keyword evidence="2" id="KW-1185">Reference proteome</keyword>
<proteinExistence type="predicted"/>
<reference evidence="1" key="2">
    <citation type="journal article" date="2022" name="Res Sq">
        <title>Comparative Genomics Reveals Insights into the Divergent Evolution of Astigmatic Mites and Household Pest Adaptations.</title>
        <authorList>
            <person name="Xiong Q."/>
            <person name="Wan A.T.-Y."/>
            <person name="Liu X.-Y."/>
            <person name="Fung C.S.-H."/>
            <person name="Xiao X."/>
            <person name="Malainual N."/>
            <person name="Hou J."/>
            <person name="Wang L."/>
            <person name="Wang M."/>
            <person name="Yang K."/>
            <person name="Cui Y."/>
            <person name="Leung E."/>
            <person name="Nong W."/>
            <person name="Shin S.-K."/>
            <person name="Au S."/>
            <person name="Jeong K.Y."/>
            <person name="Chew F.T."/>
            <person name="Hui J."/>
            <person name="Leung T.F."/>
            <person name="Tungtrongchitr A."/>
            <person name="Zhong N."/>
            <person name="Liu Z."/>
            <person name="Tsui S."/>
        </authorList>
    </citation>
    <scope>NUCLEOTIDE SEQUENCE</scope>
    <source>
        <strain evidence="1">Derf</strain>
        <tissue evidence="1">Whole organism</tissue>
    </source>
</reference>
<dbReference type="Proteomes" id="UP000790347">
    <property type="component" value="Unassembled WGS sequence"/>
</dbReference>
<evidence type="ECO:0000313" key="2">
    <source>
        <dbReference type="Proteomes" id="UP000790347"/>
    </source>
</evidence>
<accession>A0A922HNR3</accession>
<sequence>MITFTYWSVILMDSIFSSFARIAIVHRIPLKFDQFNWRNAIPTSHVESVPRSFIKGQSNFRWWTLCSDSPHWQFASSRRPIFPDICKLAMTGKRHRKPFVDKWGKLLTLVNIRMQLFDIGAIFYPSM</sequence>
<dbReference type="EMBL" id="ASGP02000007">
    <property type="protein sequence ID" value="KAH9498096.1"/>
    <property type="molecule type" value="Genomic_DNA"/>
</dbReference>
<organism evidence="1 2">
    <name type="scientific">Dermatophagoides farinae</name>
    <name type="common">American house dust mite</name>
    <dbReference type="NCBI Taxonomy" id="6954"/>
    <lineage>
        <taxon>Eukaryota</taxon>
        <taxon>Metazoa</taxon>
        <taxon>Ecdysozoa</taxon>
        <taxon>Arthropoda</taxon>
        <taxon>Chelicerata</taxon>
        <taxon>Arachnida</taxon>
        <taxon>Acari</taxon>
        <taxon>Acariformes</taxon>
        <taxon>Sarcoptiformes</taxon>
        <taxon>Astigmata</taxon>
        <taxon>Psoroptidia</taxon>
        <taxon>Analgoidea</taxon>
        <taxon>Pyroglyphidae</taxon>
        <taxon>Dermatophagoidinae</taxon>
        <taxon>Dermatophagoides</taxon>
    </lineage>
</organism>
<evidence type="ECO:0000313" key="1">
    <source>
        <dbReference type="EMBL" id="KAH9498096.1"/>
    </source>
</evidence>
<protein>
    <submittedName>
        <fullName evidence="1">Uncharacterized protein</fullName>
    </submittedName>
</protein>
<dbReference type="AlphaFoldDB" id="A0A922HNR3"/>
<gene>
    <name evidence="1" type="ORF">DERF_014016</name>
</gene>